<gene>
    <name evidence="2" type="ORF">CARN2_1181</name>
</gene>
<comment type="caution">
    <text evidence="2">The sequence shown here is derived from an EMBL/GenBank/DDBJ whole genome shotgun (WGS) entry which is preliminary data.</text>
</comment>
<evidence type="ECO:0000313" key="2">
    <source>
        <dbReference type="EMBL" id="CBH96190.1"/>
    </source>
</evidence>
<organism evidence="2">
    <name type="scientific">mine drainage metagenome</name>
    <dbReference type="NCBI Taxonomy" id="410659"/>
    <lineage>
        <taxon>unclassified sequences</taxon>
        <taxon>metagenomes</taxon>
        <taxon>ecological metagenomes</taxon>
    </lineage>
</organism>
<feature type="compositionally biased region" description="Basic residues" evidence="1">
    <location>
        <begin position="181"/>
        <end position="193"/>
    </location>
</feature>
<feature type="region of interest" description="Disordered" evidence="1">
    <location>
        <begin position="160"/>
        <end position="203"/>
    </location>
</feature>
<name>E6PMN8_9ZZZZ</name>
<dbReference type="AlphaFoldDB" id="E6PMN8"/>
<evidence type="ECO:0000256" key="1">
    <source>
        <dbReference type="SAM" id="MobiDB-lite"/>
    </source>
</evidence>
<feature type="region of interest" description="Disordered" evidence="1">
    <location>
        <begin position="424"/>
        <end position="507"/>
    </location>
</feature>
<reference evidence="2" key="1">
    <citation type="submission" date="2009-10" db="EMBL/GenBank/DDBJ databases">
        <title>Diversity of trophic interactions inside an arsenic-rich microbial ecosystem.</title>
        <authorList>
            <person name="Bertin P.N."/>
            <person name="Heinrich-Salmeron A."/>
            <person name="Pelletier E."/>
            <person name="Goulhen-Chollet F."/>
            <person name="Arsene-Ploetze F."/>
            <person name="Gallien S."/>
            <person name="Calteau A."/>
            <person name="Vallenet D."/>
            <person name="Casiot C."/>
            <person name="Chane-Woon-Ming B."/>
            <person name="Giloteaux L."/>
            <person name="Barakat M."/>
            <person name="Bonnefoy V."/>
            <person name="Bruneel O."/>
            <person name="Chandler M."/>
            <person name="Cleiss J."/>
            <person name="Duran R."/>
            <person name="Elbaz-Poulichet F."/>
            <person name="Fonknechten N."/>
            <person name="Lauga B."/>
            <person name="Mornico D."/>
            <person name="Ortet P."/>
            <person name="Schaeffer C."/>
            <person name="Siguier P."/>
            <person name="Alexander Thil Smith A."/>
            <person name="Van Dorsselaer A."/>
            <person name="Weissenbach J."/>
            <person name="Medigue C."/>
            <person name="Le Paslier D."/>
        </authorList>
    </citation>
    <scope>NUCLEOTIDE SEQUENCE</scope>
</reference>
<accession>E6PMN8</accession>
<feature type="region of interest" description="Disordered" evidence="1">
    <location>
        <begin position="121"/>
        <end position="141"/>
    </location>
</feature>
<feature type="region of interest" description="Disordered" evidence="1">
    <location>
        <begin position="567"/>
        <end position="586"/>
    </location>
</feature>
<feature type="compositionally biased region" description="Basic residues" evidence="1">
    <location>
        <begin position="127"/>
        <end position="136"/>
    </location>
</feature>
<sequence>MCCQLSGAHGPCCRPAQVNRPLEGAQQDLRKNHTHALPAFHGGYALDAQDNTPKRCIWPVRGLVHAHRIAAWSPWRACLGWAWPRACRVTLAGQPLFRCGTGLADVVLAFRIHRRESQHGSSYRIENRRHHRRRRCSQQPVVPGHRIEEGADQGRHPAFAFGHHGHFRDRAERRGLDDHRRNQRRGRRGRPHDRTRGGGPGLQLAAVRGKGAPAHFAGQGGRHFRLLDLGVAQVGAAGARRAQRPAVLPGAVRGPGGEPACGLHGCGAQPASHSRYRIPDEQGRRGRPPLLPAGHRLRVPAHHQRHPARLPAFQGREGCRHRRGLHPLRLQQLPEHRRRHQEIRLGRAHLCHLHREWRLQRAVLQRAGQPGHQGDRHSGGRLLHRRAGNRRHGPQAPGRPAHGVELLRVAEEPDQRQVRQVVAGLGQDQGLEGLPRDRRPDGSLLHRHPHVEAGSGESQVHQDRRRAQGAHRPEVRRAGWLHRRGAEEPVPEQAGVHRPDSRRRPVRRGVEVQWPGPGRVLEPVHPQAEERLSIGKGNTPHPNLPHAVVEEKTLKQRFYVLVESLPTSPSVGEEKTPSPPVGRVGEGSLAAPICIAHAS</sequence>
<proteinExistence type="predicted"/>
<feature type="compositionally biased region" description="Basic and acidic residues" evidence="1">
    <location>
        <begin position="460"/>
        <end position="477"/>
    </location>
</feature>
<dbReference type="EMBL" id="CABM01000022">
    <property type="protein sequence ID" value="CBH96190.1"/>
    <property type="molecule type" value="Genomic_DNA"/>
</dbReference>
<protein>
    <submittedName>
        <fullName evidence="2">Uncharacterized protein</fullName>
    </submittedName>
</protein>
<feature type="compositionally biased region" description="Basic and acidic residues" evidence="1">
    <location>
        <begin position="168"/>
        <end position="180"/>
    </location>
</feature>